<accession>A0A1I7X076</accession>
<dbReference type="AlphaFoldDB" id="A0A1I7X076"/>
<dbReference type="Proteomes" id="UP000095283">
    <property type="component" value="Unplaced"/>
</dbReference>
<keyword evidence="1" id="KW-0732">Signal</keyword>
<dbReference type="WBParaSite" id="Hba_10949">
    <property type="protein sequence ID" value="Hba_10949"/>
    <property type="gene ID" value="Hba_10949"/>
</dbReference>
<evidence type="ECO:0000313" key="2">
    <source>
        <dbReference type="Proteomes" id="UP000095283"/>
    </source>
</evidence>
<name>A0A1I7X076_HETBA</name>
<sequence length="155" mass="17293">MYSLIILLAATLILDSTASPVQPSQQTMTISMLQEQRKVEVTAEQELLMQILDGLSEQKETLKILNTELQKLSSKKNLSQSMNENMLPVEFVNHLLNILTGSGSASNIYPTYFVAPIDKSGSFPLPIAQSSIYCYIDRILSSIVKPLLFSDRIRV</sequence>
<protein>
    <submittedName>
        <fullName evidence="3">DUF148 domain-containing protein</fullName>
    </submittedName>
</protein>
<proteinExistence type="predicted"/>
<feature type="signal peptide" evidence="1">
    <location>
        <begin position="1"/>
        <end position="18"/>
    </location>
</feature>
<organism evidence="2 3">
    <name type="scientific">Heterorhabditis bacteriophora</name>
    <name type="common">Entomopathogenic nematode worm</name>
    <dbReference type="NCBI Taxonomy" id="37862"/>
    <lineage>
        <taxon>Eukaryota</taxon>
        <taxon>Metazoa</taxon>
        <taxon>Ecdysozoa</taxon>
        <taxon>Nematoda</taxon>
        <taxon>Chromadorea</taxon>
        <taxon>Rhabditida</taxon>
        <taxon>Rhabditina</taxon>
        <taxon>Rhabditomorpha</taxon>
        <taxon>Strongyloidea</taxon>
        <taxon>Heterorhabditidae</taxon>
        <taxon>Heterorhabditis</taxon>
    </lineage>
</organism>
<feature type="chain" id="PRO_5009310973" evidence="1">
    <location>
        <begin position="19"/>
        <end position="155"/>
    </location>
</feature>
<evidence type="ECO:0000256" key="1">
    <source>
        <dbReference type="SAM" id="SignalP"/>
    </source>
</evidence>
<reference evidence="3" key="1">
    <citation type="submission" date="2016-11" db="UniProtKB">
        <authorList>
            <consortium name="WormBaseParasite"/>
        </authorList>
    </citation>
    <scope>IDENTIFICATION</scope>
</reference>
<evidence type="ECO:0000313" key="3">
    <source>
        <dbReference type="WBParaSite" id="Hba_10949"/>
    </source>
</evidence>
<keyword evidence="2" id="KW-1185">Reference proteome</keyword>